<dbReference type="EMBL" id="JYDQ01000605">
    <property type="protein sequence ID" value="KRY06947.1"/>
    <property type="molecule type" value="Genomic_DNA"/>
</dbReference>
<name>A0A0V0Z3N7_9BILA</name>
<dbReference type="AlphaFoldDB" id="A0A0V0Z3N7"/>
<evidence type="ECO:0000313" key="2">
    <source>
        <dbReference type="Proteomes" id="UP000054783"/>
    </source>
</evidence>
<comment type="caution">
    <text evidence="1">The sequence shown here is derived from an EMBL/GenBank/DDBJ whole genome shotgun (WGS) entry which is preliminary data.</text>
</comment>
<accession>A0A0V0Z3N7</accession>
<organism evidence="1 2">
    <name type="scientific">Trichinella patagoniensis</name>
    <dbReference type="NCBI Taxonomy" id="990121"/>
    <lineage>
        <taxon>Eukaryota</taxon>
        <taxon>Metazoa</taxon>
        <taxon>Ecdysozoa</taxon>
        <taxon>Nematoda</taxon>
        <taxon>Enoplea</taxon>
        <taxon>Dorylaimia</taxon>
        <taxon>Trichinellida</taxon>
        <taxon>Trichinellidae</taxon>
        <taxon>Trichinella</taxon>
    </lineage>
</organism>
<sequence length="132" mass="14369">MTSSAGYECCFNDFEAGCATLLASTIRLLQPLILCSFFTISSYSMKQSENSSTNPVINFCVTAGILTEAWNFVTFTSEGSPSDPGALLIADGELNVRRGSALSITILFEWHIHSLFYPHCKTLFSVDSGGMF</sequence>
<protein>
    <submittedName>
        <fullName evidence="1">Uncharacterized protein</fullName>
    </submittedName>
</protein>
<evidence type="ECO:0000313" key="1">
    <source>
        <dbReference type="EMBL" id="KRY06947.1"/>
    </source>
</evidence>
<reference evidence="1 2" key="1">
    <citation type="submission" date="2015-01" db="EMBL/GenBank/DDBJ databases">
        <title>Evolution of Trichinella species and genotypes.</title>
        <authorList>
            <person name="Korhonen P.K."/>
            <person name="Edoardo P."/>
            <person name="Giuseppe L.R."/>
            <person name="Gasser R.B."/>
        </authorList>
    </citation>
    <scope>NUCLEOTIDE SEQUENCE [LARGE SCALE GENOMIC DNA]</scope>
    <source>
        <strain evidence="1">ISS2496</strain>
    </source>
</reference>
<proteinExistence type="predicted"/>
<keyword evidence="2" id="KW-1185">Reference proteome</keyword>
<gene>
    <name evidence="1" type="ORF">T12_11162</name>
</gene>
<dbReference type="Proteomes" id="UP000054783">
    <property type="component" value="Unassembled WGS sequence"/>
</dbReference>